<keyword evidence="1" id="KW-0378">Hydrolase</keyword>
<keyword evidence="2" id="KW-1185">Reference proteome</keyword>
<proteinExistence type="predicted"/>
<name>A0ABW3A8W5_9ACTN</name>
<keyword evidence="1" id="KW-0121">Carboxypeptidase</keyword>
<sequence>ATAEADPIAGQQASVVEVLLDGTAELDALVATGVDLDHGVERTENGVVARAVITPSEADRLTAAGFTLGDVLYRPEDARARVAEREATIAEHRSENREFAAATAGRTASDVSDIKIIRADYYTSGTSQVLSVEAKWAQGQTATNTLTVERDSGPGTAIGSGGTQTISRFVDAGVYLYHRGAATVTSRPEYVRITSPTGDVAVAKVSEWLPTPGTDPEGPGYEKDFVTSYLTPTELYSRIHQLAAEFPDLAEVVELPYKTNGYRRHAQAVLGTANASRVAVDSLAWGHEGGNDISVELVDPGAGNAALGVTVTGKQVRVSLGTNGSGAVTST</sequence>
<dbReference type="GO" id="GO:0004180">
    <property type="term" value="F:carboxypeptidase activity"/>
    <property type="evidence" value="ECO:0007669"/>
    <property type="project" value="UniProtKB-KW"/>
</dbReference>
<accession>A0ABW3A8W5</accession>
<keyword evidence="1" id="KW-0645">Protease</keyword>
<gene>
    <name evidence="1" type="ORF">ACFQZ8_24340</name>
</gene>
<reference evidence="2" key="1">
    <citation type="journal article" date="2019" name="Int. J. Syst. Evol. Microbiol.">
        <title>The Global Catalogue of Microorganisms (GCM) 10K type strain sequencing project: providing services to taxonomists for standard genome sequencing and annotation.</title>
        <authorList>
            <consortium name="The Broad Institute Genomics Platform"/>
            <consortium name="The Broad Institute Genome Sequencing Center for Infectious Disease"/>
            <person name="Wu L."/>
            <person name="Ma J."/>
        </authorList>
    </citation>
    <scope>NUCLEOTIDE SEQUENCE [LARGE SCALE GENOMIC DNA]</scope>
    <source>
        <strain evidence="2">JCM 32148</strain>
    </source>
</reference>
<evidence type="ECO:0000313" key="1">
    <source>
        <dbReference type="EMBL" id="MFD0787041.1"/>
    </source>
</evidence>
<dbReference type="EMBL" id="JBHTHM010001730">
    <property type="protein sequence ID" value="MFD0787041.1"/>
    <property type="molecule type" value="Genomic_DNA"/>
</dbReference>
<feature type="non-terminal residue" evidence="1">
    <location>
        <position position="331"/>
    </location>
</feature>
<dbReference type="Proteomes" id="UP001597053">
    <property type="component" value="Unassembled WGS sequence"/>
</dbReference>
<protein>
    <submittedName>
        <fullName evidence="1">Zinc carboxypeptidase</fullName>
    </submittedName>
</protein>
<organism evidence="1 2">
    <name type="scientific">Micromonospora azadirachtae</name>
    <dbReference type="NCBI Taxonomy" id="1970735"/>
    <lineage>
        <taxon>Bacteria</taxon>
        <taxon>Bacillati</taxon>
        <taxon>Actinomycetota</taxon>
        <taxon>Actinomycetes</taxon>
        <taxon>Micromonosporales</taxon>
        <taxon>Micromonosporaceae</taxon>
        <taxon>Micromonospora</taxon>
    </lineage>
</organism>
<comment type="caution">
    <text evidence="1">The sequence shown here is derived from an EMBL/GenBank/DDBJ whole genome shotgun (WGS) entry which is preliminary data.</text>
</comment>
<evidence type="ECO:0000313" key="2">
    <source>
        <dbReference type="Proteomes" id="UP001597053"/>
    </source>
</evidence>
<feature type="non-terminal residue" evidence="1">
    <location>
        <position position="1"/>
    </location>
</feature>